<proteinExistence type="predicted"/>
<sequence length="86" mass="10612">MSNEMYERTKHEAQRFYKMTEYLENERNFEFDLLSSVRDTFWDREKVINNYNFDTTDRLQDIVLNKADKIQDDVLDKADKEQDKLY</sequence>
<organism evidence="1 2">
    <name type="scientific">Marinithermofilum abyssi</name>
    <dbReference type="NCBI Taxonomy" id="1571185"/>
    <lineage>
        <taxon>Bacteria</taxon>
        <taxon>Bacillati</taxon>
        <taxon>Bacillota</taxon>
        <taxon>Bacilli</taxon>
        <taxon>Bacillales</taxon>
        <taxon>Thermoactinomycetaceae</taxon>
        <taxon>Marinithermofilum</taxon>
    </lineage>
</organism>
<dbReference type="Proteomes" id="UP000625210">
    <property type="component" value="Unassembled WGS sequence"/>
</dbReference>
<reference evidence="1" key="1">
    <citation type="journal article" date="2014" name="Int. J. Syst. Evol. Microbiol.">
        <title>Complete genome sequence of Corynebacterium casei LMG S-19264T (=DSM 44701T), isolated from a smear-ripened cheese.</title>
        <authorList>
            <consortium name="US DOE Joint Genome Institute (JGI-PGF)"/>
            <person name="Walter F."/>
            <person name="Albersmeier A."/>
            <person name="Kalinowski J."/>
            <person name="Ruckert C."/>
        </authorList>
    </citation>
    <scope>NUCLEOTIDE SEQUENCE</scope>
    <source>
        <strain evidence="1">CGMCC 1.15179</strain>
    </source>
</reference>
<keyword evidence="2" id="KW-1185">Reference proteome</keyword>
<evidence type="ECO:0000313" key="2">
    <source>
        <dbReference type="Proteomes" id="UP000625210"/>
    </source>
</evidence>
<reference evidence="1" key="2">
    <citation type="submission" date="2020-09" db="EMBL/GenBank/DDBJ databases">
        <authorList>
            <person name="Sun Q."/>
            <person name="Zhou Y."/>
        </authorList>
    </citation>
    <scope>NUCLEOTIDE SEQUENCE</scope>
    <source>
        <strain evidence="1">CGMCC 1.15179</strain>
    </source>
</reference>
<name>A0A8J2VHN0_9BACL</name>
<accession>A0A8J2VHN0</accession>
<dbReference type="AlphaFoldDB" id="A0A8J2VHN0"/>
<evidence type="ECO:0000313" key="1">
    <source>
        <dbReference type="EMBL" id="GGE09195.1"/>
    </source>
</evidence>
<dbReference type="EMBL" id="BMHQ01000002">
    <property type="protein sequence ID" value="GGE09195.1"/>
    <property type="molecule type" value="Genomic_DNA"/>
</dbReference>
<gene>
    <name evidence="1" type="ORF">GCM10011571_08180</name>
</gene>
<protein>
    <submittedName>
        <fullName evidence="1">Uncharacterized protein</fullName>
    </submittedName>
</protein>
<comment type="caution">
    <text evidence="1">The sequence shown here is derived from an EMBL/GenBank/DDBJ whole genome shotgun (WGS) entry which is preliminary data.</text>
</comment>